<proteinExistence type="inferred from homology"/>
<evidence type="ECO:0000256" key="2">
    <source>
        <dbReference type="ARBA" id="ARBA00022741"/>
    </source>
</evidence>
<dbReference type="InterPro" id="IPR004161">
    <property type="entry name" value="EFTu-like_2"/>
</dbReference>
<dbReference type="CDD" id="cd03699">
    <property type="entry name" value="EF4_II"/>
    <property type="match status" value="1"/>
</dbReference>
<feature type="domain" description="Tr-type G" evidence="7">
    <location>
        <begin position="43"/>
        <end position="101"/>
    </location>
</feature>
<dbReference type="Pfam" id="PF06421">
    <property type="entry name" value="LepA_C"/>
    <property type="match status" value="1"/>
</dbReference>
<evidence type="ECO:0000313" key="13">
    <source>
        <dbReference type="WBParaSite" id="ASIM_0001652001-mRNA-1"/>
    </source>
</evidence>
<dbReference type="InterPro" id="IPR038363">
    <property type="entry name" value="LepA_C_sf"/>
</dbReference>
<keyword evidence="2" id="KW-0547">Nucleotide-binding</keyword>
<dbReference type="GO" id="GO:0097177">
    <property type="term" value="F:mitochondrial ribosome binding"/>
    <property type="evidence" value="ECO:0007669"/>
    <property type="project" value="TreeGrafter"/>
</dbReference>
<evidence type="ECO:0000259" key="8">
    <source>
        <dbReference type="Pfam" id="PF00679"/>
    </source>
</evidence>
<keyword evidence="5" id="KW-0496">Mitochondrion</keyword>
<dbReference type="GO" id="GO:0003924">
    <property type="term" value="F:GTPase activity"/>
    <property type="evidence" value="ECO:0007669"/>
    <property type="project" value="InterPro"/>
</dbReference>
<name>A0A0M3K6C9_ANISI</name>
<gene>
    <name evidence="11" type="ORF">ASIM_LOCUS15927</name>
</gene>
<dbReference type="OrthoDB" id="1074at2759"/>
<feature type="domain" description="Tr-type G" evidence="7">
    <location>
        <begin position="103"/>
        <end position="179"/>
    </location>
</feature>
<dbReference type="InterPro" id="IPR035647">
    <property type="entry name" value="EFG_III/V"/>
</dbReference>
<dbReference type="Gene3D" id="2.40.30.10">
    <property type="entry name" value="Translation factors"/>
    <property type="match status" value="1"/>
</dbReference>
<keyword evidence="3" id="KW-0472">Membrane</keyword>
<evidence type="ECO:0000256" key="6">
    <source>
        <dbReference type="ARBA" id="ARBA00023134"/>
    </source>
</evidence>
<keyword evidence="4" id="KW-0378">Hydrolase</keyword>
<evidence type="ECO:0000256" key="3">
    <source>
        <dbReference type="ARBA" id="ARBA00022792"/>
    </source>
</evidence>
<dbReference type="InterPro" id="IPR000795">
    <property type="entry name" value="T_Tr_GTP-bd_dom"/>
</dbReference>
<dbReference type="PROSITE" id="PS00301">
    <property type="entry name" value="G_TR_1"/>
    <property type="match status" value="1"/>
</dbReference>
<dbReference type="Pfam" id="PF03144">
    <property type="entry name" value="GTP_EFTU_D2"/>
    <property type="match status" value="1"/>
</dbReference>
<evidence type="ECO:0000256" key="5">
    <source>
        <dbReference type="ARBA" id="ARBA00023128"/>
    </source>
</evidence>
<keyword evidence="12" id="KW-1185">Reference proteome</keyword>
<dbReference type="GO" id="GO:0005525">
    <property type="term" value="F:GTP binding"/>
    <property type="evidence" value="ECO:0007669"/>
    <property type="project" value="UniProtKB-KW"/>
</dbReference>
<dbReference type="CDD" id="cd16260">
    <property type="entry name" value="EF4_III"/>
    <property type="match status" value="1"/>
</dbReference>
<dbReference type="PANTHER" id="PTHR43512:SF7">
    <property type="entry name" value="TRANSLATION FACTOR GUF1, MITOCHONDRIAL"/>
    <property type="match status" value="1"/>
</dbReference>
<dbReference type="InterPro" id="IPR009000">
    <property type="entry name" value="Transl_B-barrel_sf"/>
</dbReference>
<dbReference type="Gene3D" id="3.30.70.2570">
    <property type="entry name" value="Elongation factor 4, C-terminal domain"/>
    <property type="match status" value="1"/>
</dbReference>
<evidence type="ECO:0000313" key="11">
    <source>
        <dbReference type="EMBL" id="VDK56445.1"/>
    </source>
</evidence>
<dbReference type="SUPFAM" id="SSF50447">
    <property type="entry name" value="Translation proteins"/>
    <property type="match status" value="1"/>
</dbReference>
<evidence type="ECO:0000259" key="9">
    <source>
        <dbReference type="Pfam" id="PF03144"/>
    </source>
</evidence>
<dbReference type="Proteomes" id="UP000267096">
    <property type="component" value="Unassembled WGS sequence"/>
</dbReference>
<dbReference type="Gene3D" id="3.30.70.240">
    <property type="match status" value="1"/>
</dbReference>
<keyword evidence="6" id="KW-0342">GTP-binding</keyword>
<dbReference type="Pfam" id="PF00009">
    <property type="entry name" value="GTP_EFTU"/>
    <property type="match status" value="2"/>
</dbReference>
<dbReference type="GO" id="GO:0005739">
    <property type="term" value="C:mitochondrion"/>
    <property type="evidence" value="ECO:0007669"/>
    <property type="project" value="TreeGrafter"/>
</dbReference>
<evidence type="ECO:0000313" key="12">
    <source>
        <dbReference type="Proteomes" id="UP000267096"/>
    </source>
</evidence>
<evidence type="ECO:0000259" key="10">
    <source>
        <dbReference type="Pfam" id="PF06421"/>
    </source>
</evidence>
<dbReference type="PANTHER" id="PTHR43512">
    <property type="entry name" value="TRANSLATION FACTOR GUF1-RELATED"/>
    <property type="match status" value="1"/>
</dbReference>
<dbReference type="InterPro" id="IPR027417">
    <property type="entry name" value="P-loop_NTPase"/>
</dbReference>
<organism evidence="13">
    <name type="scientific">Anisakis simplex</name>
    <name type="common">Herring worm</name>
    <dbReference type="NCBI Taxonomy" id="6269"/>
    <lineage>
        <taxon>Eukaryota</taxon>
        <taxon>Metazoa</taxon>
        <taxon>Ecdysozoa</taxon>
        <taxon>Nematoda</taxon>
        <taxon>Chromadorea</taxon>
        <taxon>Rhabditida</taxon>
        <taxon>Spirurina</taxon>
        <taxon>Ascaridomorpha</taxon>
        <taxon>Ascaridoidea</taxon>
        <taxon>Anisakidae</taxon>
        <taxon>Anisakis</taxon>
        <taxon>Anisakis simplex complex</taxon>
    </lineage>
</organism>
<reference evidence="13" key="1">
    <citation type="submission" date="2017-02" db="UniProtKB">
        <authorList>
            <consortium name="WormBaseParasite"/>
        </authorList>
    </citation>
    <scope>IDENTIFICATION</scope>
</reference>
<keyword evidence="3" id="KW-0999">Mitochondrion inner membrane</keyword>
<evidence type="ECO:0000259" key="7">
    <source>
        <dbReference type="Pfam" id="PF00009"/>
    </source>
</evidence>
<dbReference type="EMBL" id="UYRR01032673">
    <property type="protein sequence ID" value="VDK56445.1"/>
    <property type="molecule type" value="Genomic_DNA"/>
</dbReference>
<feature type="domain" description="Elongation factor EFG" evidence="8">
    <location>
        <begin position="418"/>
        <end position="483"/>
    </location>
</feature>
<accession>A0A0M3K6C9</accession>
<dbReference type="InterPro" id="IPR000640">
    <property type="entry name" value="EFG_V-like"/>
</dbReference>
<evidence type="ECO:0000256" key="1">
    <source>
        <dbReference type="ARBA" id="ARBA00005454"/>
    </source>
</evidence>
<dbReference type="SUPFAM" id="SSF52540">
    <property type="entry name" value="P-loop containing nucleoside triphosphate hydrolases"/>
    <property type="match status" value="1"/>
</dbReference>
<comment type="similarity">
    <text evidence="1">Belongs to the TRAFAC class translation factor GTPase superfamily. Classic translation factor GTPase family. LepA subfamily.</text>
</comment>
<dbReference type="SUPFAM" id="SSF54980">
    <property type="entry name" value="EF-G C-terminal domain-like"/>
    <property type="match status" value="2"/>
</dbReference>
<dbReference type="FunFam" id="2.40.30.10:FF:000015">
    <property type="entry name" value="Translation factor GUF1, mitochondrial"/>
    <property type="match status" value="1"/>
</dbReference>
<dbReference type="AlphaFoldDB" id="A0A0M3K6C9"/>
<dbReference type="Gene3D" id="3.40.50.300">
    <property type="entry name" value="P-loop containing nucleotide triphosphate hydrolases"/>
    <property type="match status" value="2"/>
</dbReference>
<dbReference type="InterPro" id="IPR006297">
    <property type="entry name" value="EF-4"/>
</dbReference>
<evidence type="ECO:0000256" key="4">
    <source>
        <dbReference type="ARBA" id="ARBA00022801"/>
    </source>
</evidence>
<sequence length="638" mass="72212">MKYCKWHKVFLIYCTGHRRFASKIVQSNDPNKFVDISHFTADKIRNFCIVAHVDHGKSTLADRFLELTGVVTSTHQNQILDRLQVERERGITVKAQTCSMIYKGVQAQTIANFWLAFENNLPVIPVINKIDLKHVDIPQVETQMKNLFDFHSTDIIHISAKSGLNVPTVLDAIIERIPSPNVNESAPFRGIIYDNWFDKYRGTIACIVVKHGAVRRGDTINSFHSSRSYEVSEVGIMHPLMVPVQQLSAGQVGYLIANMKSAKETHAGDLLYSGDKVDGVGVGEDTNMKQFQIRTFKATKPTVYAGLYPLDASDYDSLKQSIEQLSLNDPSAVINSDSSNALGLGWRIGFLGLLHMEVFSSRLEQEYGADVILTSPNIEYRAIIKDNETIRKRRYEGKGEIRIMDASKFPSPSDVERFLEPMITLTLVIRNEHLGVVNSICTNARGQRQDMQSVDDKTISLVWRIPLSEVLVDFFERLKRITSQQLRLIRSVYLFSFQNDSGYASFDYELDGYDEVNLVKMSISINDVIVNEFSQVIPAPMAKERAKLIVSSLKKEIPRQQFEVTIRARVGDSSKTITQAYIAPIRRDFTQLLKGNFGGGGMERLQKKLAHQKKGKQRMKTIGRVQIPKQAFINVLRN</sequence>
<dbReference type="WBParaSite" id="ASIM_0001652001-mRNA-1">
    <property type="protein sequence ID" value="ASIM_0001652001-mRNA-1"/>
    <property type="gene ID" value="ASIM_0001652001"/>
</dbReference>
<dbReference type="InterPro" id="IPR031157">
    <property type="entry name" value="G_TR_CS"/>
</dbReference>
<feature type="domain" description="Translation elongation factor EFTu-like" evidence="9">
    <location>
        <begin position="202"/>
        <end position="271"/>
    </location>
</feature>
<reference evidence="11 12" key="2">
    <citation type="submission" date="2018-11" db="EMBL/GenBank/DDBJ databases">
        <authorList>
            <consortium name="Pathogen Informatics"/>
        </authorList>
    </citation>
    <scope>NUCLEOTIDE SEQUENCE [LARGE SCALE GENOMIC DNA]</scope>
</reference>
<dbReference type="Pfam" id="PF00679">
    <property type="entry name" value="EFG_C"/>
    <property type="match status" value="1"/>
</dbReference>
<dbReference type="Gene3D" id="3.30.70.870">
    <property type="entry name" value="Elongation Factor G (Translational Gtpase), domain 3"/>
    <property type="match status" value="1"/>
</dbReference>
<dbReference type="InterPro" id="IPR013842">
    <property type="entry name" value="LepA_CTD"/>
</dbReference>
<feature type="domain" description="GTP-binding protein LepA C-terminal" evidence="10">
    <location>
        <begin position="525"/>
        <end position="637"/>
    </location>
</feature>
<dbReference type="GO" id="GO:0045727">
    <property type="term" value="P:positive regulation of translation"/>
    <property type="evidence" value="ECO:0007669"/>
    <property type="project" value="TreeGrafter"/>
</dbReference>
<dbReference type="FunFam" id="3.30.70.870:FF:000004">
    <property type="entry name" value="Translation factor GUF1, mitochondrial"/>
    <property type="match status" value="1"/>
</dbReference>
<protein>
    <submittedName>
        <fullName evidence="13">Translation factor GUF1 homolog, mitochondrial (inferred by orthology to a C. elegans protein)</fullName>
    </submittedName>
</protein>